<sequence length="288" mass="31414">MTPFDFLVPYSLDEALELLDDEDPNVRPVGGGTAVMLMMKAGVLSPTKLIGLHCIGDRYSDIAQSSDGTLEVGGLTTLAELENSLIVMQRWPLLHRTLKTLSNVRVRNVATVGGNLAHADPHMDLPPVLSAMNASVIIAGRKGFREVHADSLCTGYYETVVAKDELIVGVRVPVQRQYGHYAKITTRAAHDWPALGLAVTFDTPNNIIKDASIVVGAATDRPIRLVQTELALNGVDLSNFERIQVISEKAADEIEVMGDTHGTADYKRQLLRVTLRRVILAASKRQVQ</sequence>
<dbReference type="SUPFAM" id="SSF55447">
    <property type="entry name" value="CO dehydrogenase flavoprotein C-terminal domain-like"/>
    <property type="match status" value="1"/>
</dbReference>
<reference evidence="5 6" key="2">
    <citation type="journal article" date="2023" name="Plant Pathol.">
        <title>Dismantling and reorganizing Pseudomonas marginalis sensu#lato.</title>
        <authorList>
            <person name="Sawada H."/>
            <person name="Fujikawa T."/>
            <person name="Satou M."/>
        </authorList>
    </citation>
    <scope>NUCLEOTIDE SEQUENCE [LARGE SCALE GENOMIC DNA]</scope>
    <source>
        <strain evidence="5 6">MAFF 311096</strain>
    </source>
</reference>
<gene>
    <name evidence="5" type="ORF">LRQ20_26530</name>
</gene>
<dbReference type="EMBL" id="JAJOZI010000174">
    <property type="protein sequence ID" value="MCD7041858.1"/>
    <property type="molecule type" value="Genomic_DNA"/>
</dbReference>
<dbReference type="InterPro" id="IPR002346">
    <property type="entry name" value="Mopterin_DH_FAD-bd"/>
</dbReference>
<evidence type="ECO:0000313" key="6">
    <source>
        <dbReference type="Proteomes" id="UP001154922"/>
    </source>
</evidence>
<keyword evidence="1" id="KW-0285">Flavoprotein</keyword>
<dbReference type="InterPro" id="IPR016169">
    <property type="entry name" value="FAD-bd_PCMH_sub2"/>
</dbReference>
<name>A0ABS8R2G4_9PSED</name>
<feature type="domain" description="FAD-binding PCMH-type" evidence="4">
    <location>
        <begin position="1"/>
        <end position="177"/>
    </location>
</feature>
<dbReference type="Pfam" id="PF03450">
    <property type="entry name" value="CO_deh_flav_C"/>
    <property type="match status" value="1"/>
</dbReference>
<dbReference type="SMART" id="SM01092">
    <property type="entry name" value="CO_deh_flav_C"/>
    <property type="match status" value="1"/>
</dbReference>
<dbReference type="InterPro" id="IPR036318">
    <property type="entry name" value="FAD-bd_PCMH-like_sf"/>
</dbReference>
<dbReference type="InterPro" id="IPR051312">
    <property type="entry name" value="Diverse_Substr_Oxidored"/>
</dbReference>
<protein>
    <submittedName>
        <fullName evidence="5">Xanthine dehydrogenase family protein subunit M</fullName>
    </submittedName>
</protein>
<comment type="caution">
    <text evidence="5">The sequence shown here is derived from an EMBL/GenBank/DDBJ whole genome shotgun (WGS) entry which is preliminary data.</text>
</comment>
<keyword evidence="3" id="KW-0560">Oxidoreductase</keyword>
<dbReference type="PROSITE" id="PS51387">
    <property type="entry name" value="FAD_PCMH"/>
    <property type="match status" value="1"/>
</dbReference>
<evidence type="ECO:0000256" key="2">
    <source>
        <dbReference type="ARBA" id="ARBA00022827"/>
    </source>
</evidence>
<dbReference type="Proteomes" id="UP001154922">
    <property type="component" value="Unassembled WGS sequence"/>
</dbReference>
<evidence type="ECO:0000259" key="4">
    <source>
        <dbReference type="PROSITE" id="PS51387"/>
    </source>
</evidence>
<evidence type="ECO:0000256" key="3">
    <source>
        <dbReference type="ARBA" id="ARBA00023002"/>
    </source>
</evidence>
<dbReference type="PANTHER" id="PTHR42659">
    <property type="entry name" value="XANTHINE DEHYDROGENASE SUBUNIT C-RELATED"/>
    <property type="match status" value="1"/>
</dbReference>
<dbReference type="SUPFAM" id="SSF56176">
    <property type="entry name" value="FAD-binding/transporter-associated domain-like"/>
    <property type="match status" value="1"/>
</dbReference>
<proteinExistence type="predicted"/>
<organism evidence="5 6">
    <name type="scientific">Pseudomonas petroselini</name>
    <dbReference type="NCBI Taxonomy" id="2899822"/>
    <lineage>
        <taxon>Bacteria</taxon>
        <taxon>Pseudomonadati</taxon>
        <taxon>Pseudomonadota</taxon>
        <taxon>Gammaproteobacteria</taxon>
        <taxon>Pseudomonadales</taxon>
        <taxon>Pseudomonadaceae</taxon>
        <taxon>Pseudomonas</taxon>
    </lineage>
</organism>
<dbReference type="Gene3D" id="3.30.43.10">
    <property type="entry name" value="Uridine Diphospho-n-acetylenolpyruvylglucosamine Reductase, domain 2"/>
    <property type="match status" value="1"/>
</dbReference>
<evidence type="ECO:0000313" key="5">
    <source>
        <dbReference type="EMBL" id="MCD7041858.1"/>
    </source>
</evidence>
<dbReference type="Pfam" id="PF00941">
    <property type="entry name" value="FAD_binding_5"/>
    <property type="match status" value="1"/>
</dbReference>
<keyword evidence="6" id="KW-1185">Reference proteome</keyword>
<dbReference type="RefSeq" id="WP_103392424.1">
    <property type="nucleotide sequence ID" value="NZ_CP173614.1"/>
</dbReference>
<accession>A0ABS8R2G4</accession>
<keyword evidence="2" id="KW-0274">FAD</keyword>
<dbReference type="InterPro" id="IPR016166">
    <property type="entry name" value="FAD-bd_PCMH"/>
</dbReference>
<dbReference type="InterPro" id="IPR005107">
    <property type="entry name" value="CO_DH_flav_C"/>
</dbReference>
<dbReference type="Gene3D" id="3.30.390.50">
    <property type="entry name" value="CO dehydrogenase flavoprotein, C-terminal domain"/>
    <property type="match status" value="1"/>
</dbReference>
<dbReference type="PANTHER" id="PTHR42659:SF2">
    <property type="entry name" value="XANTHINE DEHYDROGENASE SUBUNIT C-RELATED"/>
    <property type="match status" value="1"/>
</dbReference>
<dbReference type="Gene3D" id="3.30.465.10">
    <property type="match status" value="1"/>
</dbReference>
<reference evidence="5 6" key="1">
    <citation type="journal article" date="2022" name="Int. J. Syst. Evol. Microbiol.">
        <title>Pseudomonas petroselini sp. nov., a pathogen causing bacterial rot of parsley in Japan.</title>
        <authorList>
            <person name="Sawada H."/>
            <person name="Fujikawa T."/>
            <person name="Osada S."/>
            <person name="Satou M."/>
        </authorList>
    </citation>
    <scope>NUCLEOTIDE SEQUENCE [LARGE SCALE GENOMIC DNA]</scope>
    <source>
        <strain evidence="5 6">MAFF 311096</strain>
    </source>
</reference>
<evidence type="ECO:0000256" key="1">
    <source>
        <dbReference type="ARBA" id="ARBA00022630"/>
    </source>
</evidence>
<dbReference type="InterPro" id="IPR036683">
    <property type="entry name" value="CO_DH_flav_C_dom_sf"/>
</dbReference>
<dbReference type="InterPro" id="IPR016167">
    <property type="entry name" value="FAD-bd_PCMH_sub1"/>
</dbReference>